<dbReference type="EMBL" id="JASPKZ010007225">
    <property type="protein sequence ID" value="KAJ9585991.1"/>
    <property type="molecule type" value="Genomic_DNA"/>
</dbReference>
<dbReference type="Proteomes" id="UP001233999">
    <property type="component" value="Unassembled WGS sequence"/>
</dbReference>
<feature type="non-terminal residue" evidence="1">
    <location>
        <position position="99"/>
    </location>
</feature>
<keyword evidence="2" id="KW-1185">Reference proteome</keyword>
<reference evidence="1" key="1">
    <citation type="journal article" date="2023" name="IScience">
        <title>Live-bearing cockroach genome reveals convergent evolutionary mechanisms linked to viviparity in insects and beyond.</title>
        <authorList>
            <person name="Fouks B."/>
            <person name="Harrison M.C."/>
            <person name="Mikhailova A.A."/>
            <person name="Marchal E."/>
            <person name="English S."/>
            <person name="Carruthers M."/>
            <person name="Jennings E.C."/>
            <person name="Chiamaka E.L."/>
            <person name="Frigard R.A."/>
            <person name="Pippel M."/>
            <person name="Attardo G.M."/>
            <person name="Benoit J.B."/>
            <person name="Bornberg-Bauer E."/>
            <person name="Tobe S.S."/>
        </authorList>
    </citation>
    <scope>NUCLEOTIDE SEQUENCE</scope>
    <source>
        <strain evidence="1">Stay&amp;Tobe</strain>
    </source>
</reference>
<reference evidence="1" key="2">
    <citation type="submission" date="2023-05" db="EMBL/GenBank/DDBJ databases">
        <authorList>
            <person name="Fouks B."/>
        </authorList>
    </citation>
    <scope>NUCLEOTIDE SEQUENCE</scope>
    <source>
        <strain evidence="1">Stay&amp;Tobe</strain>
        <tissue evidence="1">Testes</tissue>
    </source>
</reference>
<sequence>DLQLCLPFLCIFMDAWRVQSYSALFNNNPIGAIGSRRFRTDFLQELPTPGTGPHFDTSVPNNLTGLVGKTAYLNCRVKEFGQQNVKFKRGPKLVSAPER</sequence>
<accession>A0AAD7ZT54</accession>
<proteinExistence type="predicted"/>
<dbReference type="InterPro" id="IPR013783">
    <property type="entry name" value="Ig-like_fold"/>
</dbReference>
<organism evidence="1 2">
    <name type="scientific">Diploptera punctata</name>
    <name type="common">Pacific beetle cockroach</name>
    <dbReference type="NCBI Taxonomy" id="6984"/>
    <lineage>
        <taxon>Eukaryota</taxon>
        <taxon>Metazoa</taxon>
        <taxon>Ecdysozoa</taxon>
        <taxon>Arthropoda</taxon>
        <taxon>Hexapoda</taxon>
        <taxon>Insecta</taxon>
        <taxon>Pterygota</taxon>
        <taxon>Neoptera</taxon>
        <taxon>Polyneoptera</taxon>
        <taxon>Dictyoptera</taxon>
        <taxon>Blattodea</taxon>
        <taxon>Blaberoidea</taxon>
        <taxon>Blaberidae</taxon>
        <taxon>Diplopterinae</taxon>
        <taxon>Diploptera</taxon>
    </lineage>
</organism>
<feature type="non-terminal residue" evidence="1">
    <location>
        <position position="1"/>
    </location>
</feature>
<name>A0AAD7ZT54_DIPPU</name>
<evidence type="ECO:0000313" key="1">
    <source>
        <dbReference type="EMBL" id="KAJ9585991.1"/>
    </source>
</evidence>
<dbReference type="AlphaFoldDB" id="A0AAD7ZT54"/>
<gene>
    <name evidence="1" type="ORF">L9F63_020355</name>
</gene>
<protein>
    <submittedName>
        <fullName evidence="1">Uncharacterized protein</fullName>
    </submittedName>
</protein>
<comment type="caution">
    <text evidence="1">The sequence shown here is derived from an EMBL/GenBank/DDBJ whole genome shotgun (WGS) entry which is preliminary data.</text>
</comment>
<evidence type="ECO:0000313" key="2">
    <source>
        <dbReference type="Proteomes" id="UP001233999"/>
    </source>
</evidence>
<dbReference type="Gene3D" id="2.60.40.10">
    <property type="entry name" value="Immunoglobulins"/>
    <property type="match status" value="1"/>
</dbReference>